<organism evidence="1 2">
    <name type="scientific">Ilyodon furcidens</name>
    <name type="common">goldbreast splitfin</name>
    <dbReference type="NCBI Taxonomy" id="33524"/>
    <lineage>
        <taxon>Eukaryota</taxon>
        <taxon>Metazoa</taxon>
        <taxon>Chordata</taxon>
        <taxon>Craniata</taxon>
        <taxon>Vertebrata</taxon>
        <taxon>Euteleostomi</taxon>
        <taxon>Actinopterygii</taxon>
        <taxon>Neopterygii</taxon>
        <taxon>Teleostei</taxon>
        <taxon>Neoteleostei</taxon>
        <taxon>Acanthomorphata</taxon>
        <taxon>Ovalentaria</taxon>
        <taxon>Atherinomorphae</taxon>
        <taxon>Cyprinodontiformes</taxon>
        <taxon>Goodeidae</taxon>
        <taxon>Ilyodon</taxon>
    </lineage>
</organism>
<dbReference type="Proteomes" id="UP001482620">
    <property type="component" value="Unassembled WGS sequence"/>
</dbReference>
<name>A0ABV0VJM7_9TELE</name>
<proteinExistence type="predicted"/>
<comment type="caution">
    <text evidence="1">The sequence shown here is derived from an EMBL/GenBank/DDBJ whole genome shotgun (WGS) entry which is preliminary data.</text>
</comment>
<reference evidence="1 2" key="1">
    <citation type="submission" date="2021-06" db="EMBL/GenBank/DDBJ databases">
        <authorList>
            <person name="Palmer J.M."/>
        </authorList>
    </citation>
    <scope>NUCLEOTIDE SEQUENCE [LARGE SCALE GENOMIC DNA]</scope>
    <source>
        <strain evidence="2">if_2019</strain>
        <tissue evidence="1">Muscle</tissue>
    </source>
</reference>
<evidence type="ECO:0000313" key="2">
    <source>
        <dbReference type="Proteomes" id="UP001482620"/>
    </source>
</evidence>
<accession>A0ABV0VJM7</accession>
<gene>
    <name evidence="1" type="ORF">ILYODFUR_032690</name>
</gene>
<evidence type="ECO:0000313" key="1">
    <source>
        <dbReference type="EMBL" id="MEQ2257234.1"/>
    </source>
</evidence>
<protein>
    <submittedName>
        <fullName evidence="1">Uncharacterized protein</fullName>
    </submittedName>
</protein>
<dbReference type="EMBL" id="JAHRIQ010109640">
    <property type="protein sequence ID" value="MEQ2257234.1"/>
    <property type="molecule type" value="Genomic_DNA"/>
</dbReference>
<keyword evidence="2" id="KW-1185">Reference proteome</keyword>
<sequence>MHKENLYANATKDFAIKQKVSGGVFNLIFALIRPLLASNKGVHLLWPRKEFWRTVPFGAKARALVVEAVKTHFKQELYLNWQCNHFGGKTLPLVSLMGPLRHVQVKFFSFSSQLSVFLKVALLQWLS</sequence>